<dbReference type="Pfam" id="PF04072">
    <property type="entry name" value="LCM"/>
    <property type="match status" value="1"/>
</dbReference>
<evidence type="ECO:0000256" key="3">
    <source>
        <dbReference type="SAM" id="MobiDB-lite"/>
    </source>
</evidence>
<feature type="compositionally biased region" description="Basic residues" evidence="3">
    <location>
        <begin position="428"/>
        <end position="439"/>
    </location>
</feature>
<evidence type="ECO:0000256" key="2">
    <source>
        <dbReference type="ARBA" id="ARBA00022679"/>
    </source>
</evidence>
<feature type="region of interest" description="Disordered" evidence="3">
    <location>
        <begin position="337"/>
        <end position="439"/>
    </location>
</feature>
<evidence type="ECO:0000313" key="4">
    <source>
        <dbReference type="EMBL" id="AIJ26845.1"/>
    </source>
</evidence>
<sequence length="439" mass="46941">MQRLRLDLDPLRETLLLTLYARALDSKLPRPILGDADSAALGDTIDYDFAKLELKPNLICGTALRAKKLDDAVREFVAAHPRAVVLDLGCGLDTRVLRCDPPAGVDLTEPGWLDPLPRDRPAMIVAEGLLPFLPGDTFRRLTSELTAHFDTGELAINGYTRFAAWSMKYHPAIKAIGITAAQDFDDPRTPEAWNAGLTLVEEQLLTRAPEVADFPQPLRAAPRLISYSTALSRQGTRILRYRLLTVTLARLRSLPAAVHSGLVDDRGLASDGTIAREGSLDGVPAEFAPVVEALRVHVAGTFSRLHSAYLYGSIPRGTAVPGVSDLDALLAFHDEPTDADRADAGGSRPHSTVRSPRSTAPASSSPASARSSATPNATTAASSSPACARLSWATTSPSACPVTAQRPCSRGRPTAISQRCSRAGASARPRRRRTTNAGP</sequence>
<evidence type="ECO:0000313" key="5">
    <source>
        <dbReference type="Proteomes" id="UP000062973"/>
    </source>
</evidence>
<dbReference type="InterPro" id="IPR029063">
    <property type="entry name" value="SAM-dependent_MTases_sf"/>
</dbReference>
<gene>
    <name evidence="4" type="ORF">AMETH_6753</name>
</gene>
<keyword evidence="1" id="KW-0489">Methyltransferase</keyword>
<dbReference type="InterPro" id="IPR043519">
    <property type="entry name" value="NT_sf"/>
</dbReference>
<accession>A0A076N7I6</accession>
<dbReference type="InterPro" id="IPR007213">
    <property type="entry name" value="Ppm1/Ppm2/Tcmp"/>
</dbReference>
<dbReference type="Proteomes" id="UP000062973">
    <property type="component" value="Chromosome"/>
</dbReference>
<keyword evidence="2" id="KW-0808">Transferase</keyword>
<dbReference type="KEGG" id="amq:AMETH_6753"/>
<feature type="compositionally biased region" description="Low complexity" evidence="3">
    <location>
        <begin position="354"/>
        <end position="389"/>
    </location>
</feature>
<dbReference type="GO" id="GO:0008168">
    <property type="term" value="F:methyltransferase activity"/>
    <property type="evidence" value="ECO:0007669"/>
    <property type="project" value="UniProtKB-KW"/>
</dbReference>
<dbReference type="HOGENOM" id="CLU_623546_0_0_11"/>
<dbReference type="STRING" id="1068978.AMETH_6753"/>
<dbReference type="eggNOG" id="COG3315">
    <property type="taxonomic scope" value="Bacteria"/>
</dbReference>
<organism evidence="4 5">
    <name type="scientific">Amycolatopsis methanolica 239</name>
    <dbReference type="NCBI Taxonomy" id="1068978"/>
    <lineage>
        <taxon>Bacteria</taxon>
        <taxon>Bacillati</taxon>
        <taxon>Actinomycetota</taxon>
        <taxon>Actinomycetes</taxon>
        <taxon>Pseudonocardiales</taxon>
        <taxon>Pseudonocardiaceae</taxon>
        <taxon>Amycolatopsis</taxon>
        <taxon>Amycolatopsis methanolica group</taxon>
    </lineage>
</organism>
<name>A0A076N7I6_AMYME</name>
<dbReference type="PANTHER" id="PTHR43619:SF2">
    <property type="entry name" value="S-ADENOSYL-L-METHIONINE-DEPENDENT METHYLTRANSFERASES SUPERFAMILY PROTEIN"/>
    <property type="match status" value="1"/>
</dbReference>
<reference evidence="4 5" key="1">
    <citation type="submission" date="2014-07" db="EMBL/GenBank/DDBJ databases">
        <title>Whole Genome Sequence of the Amycolatopsis methanolica 239.</title>
        <authorList>
            <person name="Tang B."/>
        </authorList>
    </citation>
    <scope>NUCLEOTIDE SEQUENCE [LARGE SCALE GENOMIC DNA]</scope>
    <source>
        <strain evidence="4 5">239</strain>
    </source>
</reference>
<dbReference type="SUPFAM" id="SSF53335">
    <property type="entry name" value="S-adenosyl-L-methionine-dependent methyltransferases"/>
    <property type="match status" value="1"/>
</dbReference>
<protein>
    <submittedName>
        <fullName evidence="4">Uncharacterized protein</fullName>
    </submittedName>
</protein>
<evidence type="ECO:0000256" key="1">
    <source>
        <dbReference type="ARBA" id="ARBA00022603"/>
    </source>
</evidence>
<dbReference type="SUPFAM" id="SSF81301">
    <property type="entry name" value="Nucleotidyltransferase"/>
    <property type="match status" value="1"/>
</dbReference>
<dbReference type="EMBL" id="CP009110">
    <property type="protein sequence ID" value="AIJ26845.1"/>
    <property type="molecule type" value="Genomic_DNA"/>
</dbReference>
<dbReference type="GO" id="GO:0032259">
    <property type="term" value="P:methylation"/>
    <property type="evidence" value="ECO:0007669"/>
    <property type="project" value="UniProtKB-KW"/>
</dbReference>
<keyword evidence="5" id="KW-1185">Reference proteome</keyword>
<dbReference type="Gene3D" id="3.40.50.150">
    <property type="entry name" value="Vaccinia Virus protein VP39"/>
    <property type="match status" value="2"/>
</dbReference>
<proteinExistence type="predicted"/>
<dbReference type="PATRIC" id="fig|1068978.7.peg.7252"/>
<dbReference type="PANTHER" id="PTHR43619">
    <property type="entry name" value="S-ADENOSYL-L-METHIONINE-DEPENDENT METHYLTRANSFERASE YKTD-RELATED"/>
    <property type="match status" value="1"/>
</dbReference>
<dbReference type="AlphaFoldDB" id="A0A076N7I6"/>